<dbReference type="HOGENOM" id="CLU_2210181_0_0_1"/>
<organism evidence="3">
    <name type="scientific">Fusarium oxysporum f. sp. conglutinans race 2 54008</name>
    <dbReference type="NCBI Taxonomy" id="1089457"/>
    <lineage>
        <taxon>Eukaryota</taxon>
        <taxon>Fungi</taxon>
        <taxon>Dikarya</taxon>
        <taxon>Ascomycota</taxon>
        <taxon>Pezizomycotina</taxon>
        <taxon>Sordariomycetes</taxon>
        <taxon>Hypocreomycetidae</taxon>
        <taxon>Hypocreales</taxon>
        <taxon>Nectriaceae</taxon>
        <taxon>Fusarium</taxon>
        <taxon>Fusarium oxysporum species complex</taxon>
    </lineage>
</organism>
<reference evidence="3" key="1">
    <citation type="submission" date="2011-11" db="EMBL/GenBank/DDBJ databases">
        <title>The Genome Sequence of Fusarium oxysporum PHW808.</title>
        <authorList>
            <consortium name="The Broad Institute Genome Sequencing Platform"/>
            <person name="Ma L.-J."/>
            <person name="Gale L.R."/>
            <person name="Schwartz D.C."/>
            <person name="Zhou S."/>
            <person name="Corby-Kistler H."/>
            <person name="Young S.K."/>
            <person name="Zeng Q."/>
            <person name="Gargeya S."/>
            <person name="Fitzgerald M."/>
            <person name="Haas B."/>
            <person name="Abouelleil A."/>
            <person name="Alvarado L."/>
            <person name="Arachchi H.M."/>
            <person name="Berlin A."/>
            <person name="Brown A."/>
            <person name="Chapman S.B."/>
            <person name="Chen Z."/>
            <person name="Dunbar C."/>
            <person name="Freedman E."/>
            <person name="Gearin G."/>
            <person name="Goldberg J."/>
            <person name="Griggs A."/>
            <person name="Gujja S."/>
            <person name="Heiman D."/>
            <person name="Howarth C."/>
            <person name="Larson L."/>
            <person name="Lui A."/>
            <person name="MacDonald P.J.P."/>
            <person name="Montmayeur A."/>
            <person name="Murphy C."/>
            <person name="Neiman D."/>
            <person name="Pearson M."/>
            <person name="Priest M."/>
            <person name="Roberts A."/>
            <person name="Saif S."/>
            <person name="Shea T."/>
            <person name="Shenoy N."/>
            <person name="Sisk P."/>
            <person name="Stolte C."/>
            <person name="Sykes S."/>
            <person name="Wortman J."/>
            <person name="Nusbaum C."/>
            <person name="Birren B."/>
        </authorList>
    </citation>
    <scope>NUCLEOTIDE SEQUENCE [LARGE SCALE GENOMIC DNA]</scope>
    <source>
        <strain evidence="3">54008</strain>
    </source>
</reference>
<sequence>MAGLLLWYTNNFPSEVVVFFAFEVLVLLIAMIIASIWARRKIKTLVGMAHVNTDDTEGMDWNDGPRESANASHTRKKQTELAGSIVNRGFSDVKSTNGVVNGEILDV</sequence>
<feature type="transmembrane region" description="Helical" evidence="2">
    <location>
        <begin position="16"/>
        <end position="38"/>
    </location>
</feature>
<keyword evidence="2" id="KW-0812">Transmembrane</keyword>
<gene>
    <name evidence="3" type="ORF">FOPG_20167</name>
</gene>
<evidence type="ECO:0000256" key="2">
    <source>
        <dbReference type="SAM" id="Phobius"/>
    </source>
</evidence>
<proteinExistence type="predicted"/>
<protein>
    <submittedName>
        <fullName evidence="3">Uncharacterized protein</fullName>
    </submittedName>
</protein>
<reference evidence="3" key="2">
    <citation type="submission" date="2014-03" db="EMBL/GenBank/DDBJ databases">
        <title>The Genome Annotation of Fusarium oxysporum PHW808.</title>
        <authorList>
            <consortium name="The Broad Institute Genomics Platform"/>
            <person name="Ma L.-J."/>
            <person name="Corby-Kistler H."/>
            <person name="Broz K."/>
            <person name="Gale L.R."/>
            <person name="Jonkers W."/>
            <person name="O'Donnell K."/>
            <person name="Ploetz R."/>
            <person name="Steinberg C."/>
            <person name="Schwartz D.C."/>
            <person name="VanEtten H."/>
            <person name="Zhou S."/>
            <person name="Young S.K."/>
            <person name="Zeng Q."/>
            <person name="Gargeya S."/>
            <person name="Fitzgerald M."/>
            <person name="Abouelleil A."/>
            <person name="Alvarado L."/>
            <person name="Chapman S.B."/>
            <person name="Gainer-Dewar J."/>
            <person name="Goldberg J."/>
            <person name="Griggs A."/>
            <person name="Gujja S."/>
            <person name="Hansen M."/>
            <person name="Howarth C."/>
            <person name="Imamovic A."/>
            <person name="Ireland A."/>
            <person name="Larimer J."/>
            <person name="McCowan C."/>
            <person name="Murphy C."/>
            <person name="Pearson M."/>
            <person name="Poon T.W."/>
            <person name="Priest M."/>
            <person name="Roberts A."/>
            <person name="Saif S."/>
            <person name="Shea T."/>
            <person name="Sykes S."/>
            <person name="Wortman J."/>
            <person name="Nusbaum C."/>
            <person name="Birren B."/>
        </authorList>
    </citation>
    <scope>NUCLEOTIDE SEQUENCE</scope>
    <source>
        <strain evidence="3">54008</strain>
    </source>
</reference>
<dbReference type="EMBL" id="KK035093">
    <property type="protein sequence ID" value="EXL63560.1"/>
    <property type="molecule type" value="Genomic_DNA"/>
</dbReference>
<dbReference type="AlphaFoldDB" id="X0GUG2"/>
<keyword evidence="2" id="KW-1133">Transmembrane helix</keyword>
<dbReference type="Proteomes" id="UP000030676">
    <property type="component" value="Unassembled WGS sequence"/>
</dbReference>
<evidence type="ECO:0000256" key="1">
    <source>
        <dbReference type="SAM" id="MobiDB-lite"/>
    </source>
</evidence>
<evidence type="ECO:0000313" key="3">
    <source>
        <dbReference type="EMBL" id="EXL63560.1"/>
    </source>
</evidence>
<accession>X0GUG2</accession>
<name>X0GUG2_FUSOX</name>
<keyword evidence="2" id="KW-0472">Membrane</keyword>
<feature type="region of interest" description="Disordered" evidence="1">
    <location>
        <begin position="56"/>
        <end position="77"/>
    </location>
</feature>